<reference evidence="4 5" key="2">
    <citation type="submission" date="2018-11" db="EMBL/GenBank/DDBJ databases">
        <authorList>
            <consortium name="Pathogen Informatics"/>
        </authorList>
    </citation>
    <scope>NUCLEOTIDE SEQUENCE [LARGE SCALE GENOMIC DNA]</scope>
    <source>
        <strain evidence="4 5">NST_G2</strain>
    </source>
</reference>
<dbReference type="InterPro" id="IPR048256">
    <property type="entry name" value="Tektin-like"/>
</dbReference>
<dbReference type="Pfam" id="PF03148">
    <property type="entry name" value="Tektin"/>
    <property type="match status" value="1"/>
</dbReference>
<evidence type="ECO:0000313" key="6">
    <source>
        <dbReference type="WBParaSite" id="SSLN_0001474601-mRNA-1"/>
    </source>
</evidence>
<evidence type="ECO:0000256" key="2">
    <source>
        <dbReference type="ARBA" id="ARBA00022490"/>
    </source>
</evidence>
<dbReference type="GO" id="GO:0060294">
    <property type="term" value="P:cilium movement involved in cell motility"/>
    <property type="evidence" value="ECO:0007669"/>
    <property type="project" value="UniProtKB-UniRule"/>
</dbReference>
<dbReference type="OrthoDB" id="9886517at2759"/>
<dbReference type="WBParaSite" id="SSLN_0001474601-mRNA-1">
    <property type="protein sequence ID" value="SSLN_0001474601-mRNA-1"/>
    <property type="gene ID" value="SSLN_0001474601"/>
</dbReference>
<evidence type="ECO:0000256" key="1">
    <source>
        <dbReference type="ARBA" id="ARBA00007209"/>
    </source>
</evidence>
<reference evidence="6" key="1">
    <citation type="submission" date="2016-06" db="UniProtKB">
        <authorList>
            <consortium name="WormBaseParasite"/>
        </authorList>
    </citation>
    <scope>IDENTIFICATION</scope>
</reference>
<proteinExistence type="inferred from homology"/>
<dbReference type="Proteomes" id="UP000275846">
    <property type="component" value="Unassembled WGS sequence"/>
</dbReference>
<dbReference type="PANTHER" id="PTHR19960">
    <property type="entry name" value="TEKTIN"/>
    <property type="match status" value="1"/>
</dbReference>
<name>A0A183TCL0_SCHSO</name>
<keyword evidence="3" id="KW-0969">Cilium</keyword>
<dbReference type="AlphaFoldDB" id="A0A183TCL0"/>
<keyword evidence="3" id="KW-0966">Cell projection</keyword>
<dbReference type="GO" id="GO:0005634">
    <property type="term" value="C:nucleus"/>
    <property type="evidence" value="ECO:0007669"/>
    <property type="project" value="TreeGrafter"/>
</dbReference>
<gene>
    <name evidence="4" type="ORF">SSLN_LOCUS14208</name>
</gene>
<comment type="subcellular location">
    <subcellularLocation>
        <location evidence="3">Cytoplasm</location>
        <location evidence="3">Cytoskeleton</location>
        <location evidence="3">Cilium axoneme</location>
    </subcellularLocation>
</comment>
<keyword evidence="5" id="KW-1185">Reference proteome</keyword>
<dbReference type="GO" id="GO:0015630">
    <property type="term" value="C:microtubule cytoskeleton"/>
    <property type="evidence" value="ECO:0007669"/>
    <property type="project" value="UniProtKB-UniRule"/>
</dbReference>
<keyword evidence="2" id="KW-0963">Cytoplasm</keyword>
<dbReference type="PANTHER" id="PTHR19960:SF11">
    <property type="entry name" value="TEKTIN"/>
    <property type="match status" value="1"/>
</dbReference>
<accession>A0A183TCL0</accession>
<comment type="similarity">
    <text evidence="1 3">Belongs to the tektin family.</text>
</comment>
<dbReference type="InterPro" id="IPR000435">
    <property type="entry name" value="Tektins"/>
</dbReference>
<dbReference type="EMBL" id="UYSU01038741">
    <property type="protein sequence ID" value="VDM00594.1"/>
    <property type="molecule type" value="Genomic_DNA"/>
</dbReference>
<evidence type="ECO:0000313" key="4">
    <source>
        <dbReference type="EMBL" id="VDM00594.1"/>
    </source>
</evidence>
<dbReference type="GO" id="GO:0060271">
    <property type="term" value="P:cilium assembly"/>
    <property type="evidence" value="ECO:0007669"/>
    <property type="project" value="UniProtKB-UniRule"/>
</dbReference>
<evidence type="ECO:0000313" key="5">
    <source>
        <dbReference type="Proteomes" id="UP000275846"/>
    </source>
</evidence>
<protein>
    <recommendedName>
        <fullName evidence="3">Tektin</fullName>
    </recommendedName>
</protein>
<organism evidence="6">
    <name type="scientific">Schistocephalus solidus</name>
    <name type="common">Tapeworm</name>
    <dbReference type="NCBI Taxonomy" id="70667"/>
    <lineage>
        <taxon>Eukaryota</taxon>
        <taxon>Metazoa</taxon>
        <taxon>Spiralia</taxon>
        <taxon>Lophotrochozoa</taxon>
        <taxon>Platyhelminthes</taxon>
        <taxon>Cestoda</taxon>
        <taxon>Eucestoda</taxon>
        <taxon>Diphyllobothriidea</taxon>
        <taxon>Diphyllobothriidae</taxon>
        <taxon>Schistocephalus</taxon>
    </lineage>
</organism>
<sequence length="203" mass="23403">MSGHRSSLQKPVSSSWQPFCKCLSTKSERNTNFSSGTLKEFESLRVPSIHSFAREALYTRASPAGWLSNYKNCMEKLRVEQNASERFRIISQDLANETAEQTDTTQADSKRHLENRVIDIHLGLNELECEAALNLEEWQKLDGQKRSLEKLLEKTAFQAQIAQECLYYREKRQEIDLVHDAAEKALLAVRNNLLSYLQYRCSN</sequence>
<dbReference type="STRING" id="70667.A0A183TCL0"/>
<dbReference type="GO" id="GO:0005930">
    <property type="term" value="C:axoneme"/>
    <property type="evidence" value="ECO:0007669"/>
    <property type="project" value="UniProtKB-SubCell"/>
</dbReference>
<keyword evidence="3" id="KW-0282">Flagellum</keyword>
<evidence type="ECO:0000256" key="3">
    <source>
        <dbReference type="RuleBase" id="RU367040"/>
    </source>
</evidence>